<protein>
    <submittedName>
        <fullName evidence="2">F-box/kelch-repeat protein</fullName>
    </submittedName>
</protein>
<keyword evidence="3" id="KW-1185">Reference proteome</keyword>
<dbReference type="Pfam" id="PF07734">
    <property type="entry name" value="FBA_1"/>
    <property type="match status" value="1"/>
</dbReference>
<dbReference type="PANTHER" id="PTHR31672:SF13">
    <property type="entry name" value="F-BOX PROTEIN CPR30-LIKE"/>
    <property type="match status" value="1"/>
</dbReference>
<organism evidence="2 3">
    <name type="scientific">Cardamine amara subsp. amara</name>
    <dbReference type="NCBI Taxonomy" id="228776"/>
    <lineage>
        <taxon>Eukaryota</taxon>
        <taxon>Viridiplantae</taxon>
        <taxon>Streptophyta</taxon>
        <taxon>Embryophyta</taxon>
        <taxon>Tracheophyta</taxon>
        <taxon>Spermatophyta</taxon>
        <taxon>Magnoliopsida</taxon>
        <taxon>eudicotyledons</taxon>
        <taxon>Gunneridae</taxon>
        <taxon>Pentapetalae</taxon>
        <taxon>rosids</taxon>
        <taxon>malvids</taxon>
        <taxon>Brassicales</taxon>
        <taxon>Brassicaceae</taxon>
        <taxon>Cardamineae</taxon>
        <taxon>Cardamine</taxon>
    </lineage>
</organism>
<dbReference type="EMBL" id="JBANAX010000377">
    <property type="protein sequence ID" value="KAL1212050.1"/>
    <property type="molecule type" value="Genomic_DNA"/>
</dbReference>
<evidence type="ECO:0000313" key="3">
    <source>
        <dbReference type="Proteomes" id="UP001558713"/>
    </source>
</evidence>
<comment type="caution">
    <text evidence="2">The sequence shown here is derived from an EMBL/GenBank/DDBJ whole genome shotgun (WGS) entry which is preliminary data.</text>
</comment>
<dbReference type="InterPro" id="IPR050796">
    <property type="entry name" value="SCF_F-box_component"/>
</dbReference>
<reference evidence="2 3" key="1">
    <citation type="submission" date="2024-04" db="EMBL/GenBank/DDBJ databases">
        <title>Genome assembly C_amara_ONT_v2.</title>
        <authorList>
            <person name="Yant L."/>
            <person name="Moore C."/>
            <person name="Slenker M."/>
        </authorList>
    </citation>
    <scope>NUCLEOTIDE SEQUENCE [LARGE SCALE GENOMIC DNA]</scope>
    <source>
        <tissue evidence="2">Leaf</tissue>
    </source>
</reference>
<sequence>MVVKILPKVPITSLGSVRSTCRTWEAISEKHLLAAASKNQFLGFILKDFDVCSMKFDLQGIHDDGNDFILPSVKEVSRLDQYEISQIFHCDGLLLCVFKDNNNSRLMVWNMYLNQVRWIKPSDVFNRFSKSGVYALGYDSKTRNHKILREKSHGDFGYEIYDFNSDSWRVVKGNTPDAYTQFEEQGGLSLKGNTYFLAVQEYPVRFEGDEEEGVDGEDTSPTRVILLCFDFTKESFGRRMKLPFHSEGDGQDQVSLSCVRDEKLAVLYQDYKTLDIWISTELQPKASWSEFLKVDLMTLDGFPDDFVAGSFFIDEEKHVAVVFEKEVKIGSCCSAYIIGQDGFFKAVKIGDAPAQYNRLPFVCTTAFAPSLVDLKNVKTSVKRKRKFLNLFHFLVDLFLSSSS</sequence>
<evidence type="ECO:0000259" key="1">
    <source>
        <dbReference type="Pfam" id="PF07734"/>
    </source>
</evidence>
<proteinExistence type="predicted"/>
<gene>
    <name evidence="2" type="ORF">V5N11_028259</name>
</gene>
<dbReference type="PANTHER" id="PTHR31672">
    <property type="entry name" value="BNACNNG10540D PROTEIN"/>
    <property type="match status" value="1"/>
</dbReference>
<dbReference type="InterPro" id="IPR036047">
    <property type="entry name" value="F-box-like_dom_sf"/>
</dbReference>
<dbReference type="InterPro" id="IPR006527">
    <property type="entry name" value="F-box-assoc_dom_typ1"/>
</dbReference>
<accession>A0ABD1BG78</accession>
<dbReference type="Proteomes" id="UP001558713">
    <property type="component" value="Unassembled WGS sequence"/>
</dbReference>
<name>A0ABD1BG78_CARAN</name>
<dbReference type="SUPFAM" id="SSF81383">
    <property type="entry name" value="F-box domain"/>
    <property type="match status" value="1"/>
</dbReference>
<dbReference type="InterPro" id="IPR017451">
    <property type="entry name" value="F-box-assoc_interact_dom"/>
</dbReference>
<dbReference type="NCBIfam" id="TIGR01640">
    <property type="entry name" value="F_box_assoc_1"/>
    <property type="match status" value="2"/>
</dbReference>
<feature type="domain" description="F-box associated beta-propeller type 1" evidence="1">
    <location>
        <begin position="43"/>
        <end position="373"/>
    </location>
</feature>
<evidence type="ECO:0000313" key="2">
    <source>
        <dbReference type="EMBL" id="KAL1212050.1"/>
    </source>
</evidence>
<dbReference type="AlphaFoldDB" id="A0ABD1BG78"/>